<dbReference type="AlphaFoldDB" id="A0A8T2ZUY9"/>
<protein>
    <submittedName>
        <fullName evidence="1">Uncharacterized protein</fullName>
    </submittedName>
</protein>
<dbReference type="EMBL" id="JACEGQ020000001">
    <property type="protein sequence ID" value="KAH8521267.1"/>
    <property type="molecule type" value="Genomic_DNA"/>
</dbReference>
<reference evidence="1" key="1">
    <citation type="journal article" date="2021" name="J. Hered.">
        <title>Genome Assembly of Salicaceae Populus deltoides (Eastern Cottonwood) I-69 Based on Nanopore Sequencing and Hi-C Technologies.</title>
        <authorList>
            <person name="Bai S."/>
            <person name="Wu H."/>
            <person name="Zhang J."/>
            <person name="Pan Z."/>
            <person name="Zhao W."/>
            <person name="Li Z."/>
            <person name="Tong C."/>
        </authorList>
    </citation>
    <scope>NUCLEOTIDE SEQUENCE</scope>
    <source>
        <tissue evidence="1">Leaf</tissue>
    </source>
</reference>
<evidence type="ECO:0000313" key="2">
    <source>
        <dbReference type="Proteomes" id="UP000807159"/>
    </source>
</evidence>
<comment type="caution">
    <text evidence="1">The sequence shown here is derived from an EMBL/GenBank/DDBJ whole genome shotgun (WGS) entry which is preliminary data.</text>
</comment>
<organism evidence="1 2">
    <name type="scientific">Populus deltoides</name>
    <name type="common">Eastern poplar</name>
    <name type="synonym">Eastern cottonwood</name>
    <dbReference type="NCBI Taxonomy" id="3696"/>
    <lineage>
        <taxon>Eukaryota</taxon>
        <taxon>Viridiplantae</taxon>
        <taxon>Streptophyta</taxon>
        <taxon>Embryophyta</taxon>
        <taxon>Tracheophyta</taxon>
        <taxon>Spermatophyta</taxon>
        <taxon>Magnoliopsida</taxon>
        <taxon>eudicotyledons</taxon>
        <taxon>Gunneridae</taxon>
        <taxon>Pentapetalae</taxon>
        <taxon>rosids</taxon>
        <taxon>fabids</taxon>
        <taxon>Malpighiales</taxon>
        <taxon>Salicaceae</taxon>
        <taxon>Saliceae</taxon>
        <taxon>Populus</taxon>
    </lineage>
</organism>
<sequence length="129" mass="14048">MEERVIADMDACGEKGRNACEVKGFGFLVGTGDPERAVGVMSITQISCTNFVEDPILRSATIIQTNSHNWEYDFLILRCFSFRVGSGEATDSIILPFLFFFVAYPDDECDVCASGSSGLLIGKKEDVGS</sequence>
<gene>
    <name evidence="1" type="ORF">H0E87_002356</name>
</gene>
<keyword evidence="2" id="KW-1185">Reference proteome</keyword>
<name>A0A8T2ZUY9_POPDE</name>
<evidence type="ECO:0000313" key="1">
    <source>
        <dbReference type="EMBL" id="KAH8521267.1"/>
    </source>
</evidence>
<dbReference type="Proteomes" id="UP000807159">
    <property type="component" value="Chromosome 1"/>
</dbReference>
<accession>A0A8T2ZUY9</accession>
<proteinExistence type="predicted"/>